<evidence type="ECO:0000256" key="1">
    <source>
        <dbReference type="SAM" id="Phobius"/>
    </source>
</evidence>
<reference evidence="2" key="1">
    <citation type="submission" date="2014-08" db="EMBL/GenBank/DDBJ databases">
        <title>Draft genome sequences of Sphingobium herbicidovorans.</title>
        <authorList>
            <person name="Gan H.M."/>
            <person name="Gan H.Y."/>
            <person name="Savka M.A."/>
        </authorList>
    </citation>
    <scope>NUCLEOTIDE SEQUENCE [LARGE SCALE GENOMIC DNA]</scope>
    <source>
        <strain evidence="2">NBRC 16415</strain>
    </source>
</reference>
<dbReference type="RefSeq" id="WP_037463088.1">
    <property type="nucleotide sequence ID" value="NZ_BCZD01000017.1"/>
</dbReference>
<dbReference type="AlphaFoldDB" id="A0A086PCV7"/>
<comment type="caution">
    <text evidence="2">The sequence shown here is derived from an EMBL/GenBank/DDBJ whole genome shotgun (WGS) entry which is preliminary data.</text>
</comment>
<keyword evidence="1" id="KW-0812">Transmembrane</keyword>
<name>A0A086PCV7_SPHHM</name>
<organism evidence="2 3">
    <name type="scientific">Sphingobium herbicidovorans (strain ATCC 700291 / DSM 11019 / CCUG 56400 / KCTC 2939 / LMG 18315 / NBRC 16415 / MH)</name>
    <name type="common">Sphingomonas herbicidovorans</name>
    <dbReference type="NCBI Taxonomy" id="1219045"/>
    <lineage>
        <taxon>Bacteria</taxon>
        <taxon>Pseudomonadati</taxon>
        <taxon>Pseudomonadota</taxon>
        <taxon>Alphaproteobacteria</taxon>
        <taxon>Sphingomonadales</taxon>
        <taxon>Sphingomonadaceae</taxon>
        <taxon>Sphingobium</taxon>
    </lineage>
</organism>
<dbReference type="EMBL" id="JFZA02000005">
    <property type="protein sequence ID" value="KFG91225.1"/>
    <property type="molecule type" value="Genomic_DNA"/>
</dbReference>
<dbReference type="PATRIC" id="fig|1219045.3.peg.1003"/>
<evidence type="ECO:0000313" key="2">
    <source>
        <dbReference type="EMBL" id="KFG91225.1"/>
    </source>
</evidence>
<dbReference type="Proteomes" id="UP000024284">
    <property type="component" value="Unassembled WGS sequence"/>
</dbReference>
<evidence type="ECO:0000313" key="3">
    <source>
        <dbReference type="Proteomes" id="UP000024284"/>
    </source>
</evidence>
<proteinExistence type="predicted"/>
<keyword evidence="1" id="KW-1133">Transmembrane helix</keyword>
<evidence type="ECO:0008006" key="4">
    <source>
        <dbReference type="Google" id="ProtNLM"/>
    </source>
</evidence>
<keyword evidence="1" id="KW-0472">Membrane</keyword>
<dbReference type="OrthoDB" id="7472479at2"/>
<sequence length="195" mass="20091">MADIHAQITRVRDAANDIAETASDKFRDTTGKARDSAADLIQTSRDRAGDAYSDVRDRTQRVAARANEIVQEHPIVAVAGAVAAGAVVAWLFPKSRRAMKALPGIAAAAGTRVVEAAMAAQAAAAQGAENVRSTAGNALHHAQEGATRTAASARDAAASVDITGTASRVADDLVSLVASKIDSVSDALKARLPKR</sequence>
<dbReference type="STRING" id="76947.GCA_002080435_00487"/>
<protein>
    <recommendedName>
        <fullName evidence="4">DUF883 domain-containing protein</fullName>
    </recommendedName>
</protein>
<gene>
    <name evidence="2" type="ORF">BV98_000984</name>
</gene>
<dbReference type="eggNOG" id="ENOG502ZYF6">
    <property type="taxonomic scope" value="Bacteria"/>
</dbReference>
<keyword evidence="3" id="KW-1185">Reference proteome</keyword>
<feature type="transmembrane region" description="Helical" evidence="1">
    <location>
        <begin position="75"/>
        <end position="92"/>
    </location>
</feature>
<accession>A0A086PCV7</accession>